<dbReference type="Gene3D" id="3.10.450.620">
    <property type="entry name" value="JHP933, nucleotidyltransferase-like core domain"/>
    <property type="match status" value="1"/>
</dbReference>
<name>A0A4R8DS86_9BACT</name>
<dbReference type="AlphaFoldDB" id="A0A4R8DS86"/>
<dbReference type="Proteomes" id="UP000294498">
    <property type="component" value="Unassembled WGS sequence"/>
</dbReference>
<comment type="caution">
    <text evidence="1">The sequence shown here is derived from an EMBL/GenBank/DDBJ whole genome shotgun (WGS) entry which is preliminary data.</text>
</comment>
<evidence type="ECO:0000313" key="2">
    <source>
        <dbReference type="Proteomes" id="UP000294498"/>
    </source>
</evidence>
<dbReference type="EMBL" id="SODV01000001">
    <property type="protein sequence ID" value="TDX00275.1"/>
    <property type="molecule type" value="Genomic_DNA"/>
</dbReference>
<dbReference type="GO" id="GO:0016740">
    <property type="term" value="F:transferase activity"/>
    <property type="evidence" value="ECO:0007669"/>
    <property type="project" value="UniProtKB-KW"/>
</dbReference>
<evidence type="ECO:0000313" key="1">
    <source>
        <dbReference type="EMBL" id="TDX00275.1"/>
    </source>
</evidence>
<sequence length="317" mass="36578">MPLDYLHNHKEFPELLRIVGDQMGILPALIEKDYWIMHVLYGLKQQGFDFEMKGGTSLSKGFKIIDRFSEDIDIYIHPPPDMGVEENWKKDKPIHVESRQKYFEWLAGAIKIGGINDVQRDKAFDNKIFTSAGIRLYYPSHTEPVDGLKPGILLEVGFDTVTPNEKLSISSWALDLALNTISGQIVNNTATDISCYQPGYTLVEKLQTIVRKFRREQETGEENPNYMRQYYDVSRLLLRKEVQAFIGTKEYQDHKAVRIKGKDNEIPLLENEAFLLSDPKLRKNFAVRYAKTASLYYKGQLPFEELLAIIQENLPKL</sequence>
<keyword evidence="2" id="KW-1185">Reference proteome</keyword>
<organism evidence="1 2">
    <name type="scientific">Dinghuibacter silviterrae</name>
    <dbReference type="NCBI Taxonomy" id="1539049"/>
    <lineage>
        <taxon>Bacteria</taxon>
        <taxon>Pseudomonadati</taxon>
        <taxon>Bacteroidota</taxon>
        <taxon>Chitinophagia</taxon>
        <taxon>Chitinophagales</taxon>
        <taxon>Chitinophagaceae</taxon>
        <taxon>Dinghuibacter</taxon>
    </lineage>
</organism>
<dbReference type="RefSeq" id="WP_133991692.1">
    <property type="nucleotide sequence ID" value="NZ_SODV01000001.1"/>
</dbReference>
<dbReference type="InterPro" id="IPR014942">
    <property type="entry name" value="AbiEii"/>
</dbReference>
<accession>A0A4R8DS86</accession>
<reference evidence="1 2" key="1">
    <citation type="submission" date="2019-03" db="EMBL/GenBank/DDBJ databases">
        <title>Genomic Encyclopedia of Type Strains, Phase IV (KMG-IV): sequencing the most valuable type-strain genomes for metagenomic binning, comparative biology and taxonomic classification.</title>
        <authorList>
            <person name="Goeker M."/>
        </authorList>
    </citation>
    <scope>NUCLEOTIDE SEQUENCE [LARGE SCALE GENOMIC DNA]</scope>
    <source>
        <strain evidence="1 2">DSM 100059</strain>
    </source>
</reference>
<gene>
    <name evidence="1" type="ORF">EDB95_1294</name>
</gene>
<dbReference type="Pfam" id="PF08843">
    <property type="entry name" value="AbiEii"/>
    <property type="match status" value="1"/>
</dbReference>
<keyword evidence="1" id="KW-0808">Transferase</keyword>
<proteinExistence type="predicted"/>
<dbReference type="OrthoDB" id="9780929at2"/>
<protein>
    <submittedName>
        <fullName evidence="1">Nucleotidyltransferase AbiEii toxin of type IV toxin-antitoxin system</fullName>
    </submittedName>
</protein>